<accession>A0ACC1D410</accession>
<proteinExistence type="predicted"/>
<protein>
    <submittedName>
        <fullName evidence="1">Uncharacterized protein</fullName>
    </submittedName>
</protein>
<evidence type="ECO:0000313" key="1">
    <source>
        <dbReference type="EMBL" id="KAJ0178586.1"/>
    </source>
</evidence>
<dbReference type="Proteomes" id="UP000824533">
    <property type="component" value="Linkage Group LG09"/>
</dbReference>
<organism evidence="1 2">
    <name type="scientific">Dendrolimus kikuchii</name>
    <dbReference type="NCBI Taxonomy" id="765133"/>
    <lineage>
        <taxon>Eukaryota</taxon>
        <taxon>Metazoa</taxon>
        <taxon>Ecdysozoa</taxon>
        <taxon>Arthropoda</taxon>
        <taxon>Hexapoda</taxon>
        <taxon>Insecta</taxon>
        <taxon>Pterygota</taxon>
        <taxon>Neoptera</taxon>
        <taxon>Endopterygota</taxon>
        <taxon>Lepidoptera</taxon>
        <taxon>Glossata</taxon>
        <taxon>Ditrysia</taxon>
        <taxon>Bombycoidea</taxon>
        <taxon>Lasiocampidae</taxon>
        <taxon>Dendrolimus</taxon>
    </lineage>
</organism>
<dbReference type="EMBL" id="CM034395">
    <property type="protein sequence ID" value="KAJ0178586.1"/>
    <property type="molecule type" value="Genomic_DNA"/>
</dbReference>
<name>A0ACC1D410_9NEOP</name>
<sequence>MSLDIHGHDTLTIKVGEDVLKQVDKFRYLGNTVTSKCDLDAEINSRARFSCQNCIRIRRYMFDLPKSLASNKVLNVPIRGWTARLMVSQMTAKKSHFPTSANSLEFSKFKEVMYSE</sequence>
<gene>
    <name evidence="1" type="ORF">K1T71_005361</name>
</gene>
<reference evidence="1 2" key="1">
    <citation type="journal article" date="2021" name="Front. Genet.">
        <title>Chromosome-Level Genome Assembly Reveals Significant Gene Expansion in the Toll and IMD Signaling Pathways of Dendrolimus kikuchii.</title>
        <authorList>
            <person name="Zhou J."/>
            <person name="Wu P."/>
            <person name="Xiong Z."/>
            <person name="Liu N."/>
            <person name="Zhao N."/>
            <person name="Ji M."/>
            <person name="Qiu Y."/>
            <person name="Yang B."/>
        </authorList>
    </citation>
    <scope>NUCLEOTIDE SEQUENCE [LARGE SCALE GENOMIC DNA]</scope>
    <source>
        <strain evidence="1">Ann1</strain>
    </source>
</reference>
<evidence type="ECO:0000313" key="2">
    <source>
        <dbReference type="Proteomes" id="UP000824533"/>
    </source>
</evidence>
<keyword evidence="2" id="KW-1185">Reference proteome</keyword>
<comment type="caution">
    <text evidence="1">The sequence shown here is derived from an EMBL/GenBank/DDBJ whole genome shotgun (WGS) entry which is preliminary data.</text>
</comment>